<dbReference type="InterPro" id="IPR044607">
    <property type="entry name" value="RKD-like"/>
</dbReference>
<feature type="region of interest" description="Disordered" evidence="7">
    <location>
        <begin position="372"/>
        <end position="415"/>
    </location>
</feature>
<feature type="domain" description="RWP-RK" evidence="8">
    <location>
        <begin position="39"/>
        <end position="126"/>
    </location>
</feature>
<feature type="region of interest" description="Disordered" evidence="7">
    <location>
        <begin position="471"/>
        <end position="501"/>
    </location>
</feature>
<feature type="compositionally biased region" description="Low complexity" evidence="7">
    <location>
        <begin position="30"/>
        <end position="51"/>
    </location>
</feature>
<keyword evidence="4" id="KW-0238">DNA-binding</keyword>
<evidence type="ECO:0000313" key="9">
    <source>
        <dbReference type="EMBL" id="CAE2319048.1"/>
    </source>
</evidence>
<dbReference type="EMBL" id="HBKN01033469">
    <property type="protein sequence ID" value="CAE2319048.1"/>
    <property type="molecule type" value="Transcribed_RNA"/>
</dbReference>
<evidence type="ECO:0000256" key="2">
    <source>
        <dbReference type="ARBA" id="ARBA00023015"/>
    </source>
</evidence>
<feature type="compositionally biased region" description="Pro residues" evidence="7">
    <location>
        <begin position="397"/>
        <end position="413"/>
    </location>
</feature>
<feature type="compositionally biased region" description="Low complexity" evidence="7">
    <location>
        <begin position="472"/>
        <end position="483"/>
    </location>
</feature>
<sequence length="509" mass="54560">MDTSNVMSNNIGDDMQPARLSSSTHAPTDLLSSSQLPHQPSTEGSPSSGTGRPYLNREVRLDELSKFFNLPEKAVAKELGICLTSLKKLCRSYGITRWPFRKLKSLQRTMKKVETESQIINACSSNNTATPVDPNKTNSGEVRRKPYTVGNKTVFLSDEELEVYKMTMGKDANNELKPTPLVTLEPSLFSNANMQAASNALASVARGSGVAAGAWGGGSYEGNNDEENPPISAEVKGRTLLIVNWSSLWSQAHLKIKLLDPLEGVSLRVSPDGIRAELEFATEETAKRAHRICQMAEVQAMQSAMSTSSAYPAPNMQNPPSQMTSVGTAGTDSVFQPSSLSGSVHSLLSDNCGIQPPSTHMTQSMWTSLFPGNPSALPPQSLTGAGAPFPPMGHKNTPPPPHWGNGPRPPFNEQPPKQIGLLGEISSPPISSAGINLFMEQGTGAPLSMGTSFNPLFPAGMFQSGPMDGTSQGMQGMQGMQGPPMAPDSHGGRQAPAYFQRSRFDIRNY</sequence>
<evidence type="ECO:0000256" key="5">
    <source>
        <dbReference type="ARBA" id="ARBA00023163"/>
    </source>
</evidence>
<evidence type="ECO:0000259" key="8">
    <source>
        <dbReference type="PROSITE" id="PS51519"/>
    </source>
</evidence>
<accession>A0A7S4L9S7</accession>
<dbReference type="PANTHER" id="PTHR46373">
    <property type="entry name" value="PROTEIN RKD4"/>
    <property type="match status" value="1"/>
</dbReference>
<evidence type="ECO:0000256" key="3">
    <source>
        <dbReference type="ARBA" id="ARBA00023054"/>
    </source>
</evidence>
<comment type="function">
    <text evidence="1">Putative transcription factor.</text>
</comment>
<evidence type="ECO:0000256" key="1">
    <source>
        <dbReference type="ARBA" id="ARBA00004049"/>
    </source>
</evidence>
<dbReference type="InterPro" id="IPR003035">
    <property type="entry name" value="RWP-RK_dom"/>
</dbReference>
<organism evidence="9">
    <name type="scientific">Guillardia theta</name>
    <name type="common">Cryptophyte</name>
    <name type="synonym">Cryptomonas phi</name>
    <dbReference type="NCBI Taxonomy" id="55529"/>
    <lineage>
        <taxon>Eukaryota</taxon>
        <taxon>Cryptophyceae</taxon>
        <taxon>Pyrenomonadales</taxon>
        <taxon>Geminigeraceae</taxon>
        <taxon>Guillardia</taxon>
    </lineage>
</organism>
<proteinExistence type="predicted"/>
<feature type="region of interest" description="Disordered" evidence="7">
    <location>
        <begin position="124"/>
        <end position="143"/>
    </location>
</feature>
<dbReference type="Pfam" id="PF02042">
    <property type="entry name" value="RWP-RK"/>
    <property type="match status" value="1"/>
</dbReference>
<keyword evidence="3" id="KW-0175">Coiled coil</keyword>
<feature type="compositionally biased region" description="Polar residues" evidence="7">
    <location>
        <begin position="1"/>
        <end position="11"/>
    </location>
</feature>
<keyword evidence="5" id="KW-0804">Transcription</keyword>
<dbReference type="PROSITE" id="PS51519">
    <property type="entry name" value="RWP_RK"/>
    <property type="match status" value="1"/>
</dbReference>
<reference evidence="9" key="1">
    <citation type="submission" date="2021-01" db="EMBL/GenBank/DDBJ databases">
        <authorList>
            <person name="Corre E."/>
            <person name="Pelletier E."/>
            <person name="Niang G."/>
            <person name="Scheremetjew M."/>
            <person name="Finn R."/>
            <person name="Kale V."/>
            <person name="Holt S."/>
            <person name="Cochrane G."/>
            <person name="Meng A."/>
            <person name="Brown T."/>
            <person name="Cohen L."/>
        </authorList>
    </citation>
    <scope>NUCLEOTIDE SEQUENCE</scope>
    <source>
        <strain evidence="9">CCMP 2712</strain>
    </source>
</reference>
<evidence type="ECO:0000256" key="7">
    <source>
        <dbReference type="SAM" id="MobiDB-lite"/>
    </source>
</evidence>
<keyword evidence="6" id="KW-0539">Nucleus</keyword>
<evidence type="ECO:0000256" key="6">
    <source>
        <dbReference type="ARBA" id="ARBA00023242"/>
    </source>
</evidence>
<feature type="region of interest" description="Disordered" evidence="7">
    <location>
        <begin position="1"/>
        <end position="54"/>
    </location>
</feature>
<evidence type="ECO:0000256" key="4">
    <source>
        <dbReference type="ARBA" id="ARBA00023125"/>
    </source>
</evidence>
<gene>
    <name evidence="9" type="ORF">GTHE00462_LOCUS26056</name>
</gene>
<dbReference type="GO" id="GO:0003700">
    <property type="term" value="F:DNA-binding transcription factor activity"/>
    <property type="evidence" value="ECO:0007669"/>
    <property type="project" value="InterPro"/>
</dbReference>
<dbReference type="GO" id="GO:0003677">
    <property type="term" value="F:DNA binding"/>
    <property type="evidence" value="ECO:0007669"/>
    <property type="project" value="UniProtKB-KW"/>
</dbReference>
<protein>
    <recommendedName>
        <fullName evidence="8">RWP-RK domain-containing protein</fullName>
    </recommendedName>
</protein>
<feature type="compositionally biased region" description="Polar residues" evidence="7">
    <location>
        <begin position="124"/>
        <end position="140"/>
    </location>
</feature>
<keyword evidence="2" id="KW-0805">Transcription regulation</keyword>
<name>A0A7S4L9S7_GUITH</name>
<dbReference type="AlphaFoldDB" id="A0A7S4L9S7"/>
<dbReference type="PANTHER" id="PTHR46373:SF2">
    <property type="entry name" value="RWP-RK DOMAIN-CONTAINING PROTEIN"/>
    <property type="match status" value="1"/>
</dbReference>